<keyword evidence="2" id="KW-1185">Reference proteome</keyword>
<dbReference type="AlphaFoldDB" id="A0AAV4US98"/>
<dbReference type="EMBL" id="BPLR01013375">
    <property type="protein sequence ID" value="GIY60771.1"/>
    <property type="molecule type" value="Genomic_DNA"/>
</dbReference>
<name>A0AAV4US98_CAEEX</name>
<accession>A0AAV4US98</accession>
<comment type="caution">
    <text evidence="1">The sequence shown here is derived from an EMBL/GenBank/DDBJ whole genome shotgun (WGS) entry which is preliminary data.</text>
</comment>
<evidence type="ECO:0008006" key="3">
    <source>
        <dbReference type="Google" id="ProtNLM"/>
    </source>
</evidence>
<proteinExistence type="predicted"/>
<protein>
    <recommendedName>
        <fullName evidence="3">Reverse transcriptase domain-containing protein</fullName>
    </recommendedName>
</protein>
<gene>
    <name evidence="1" type="ORF">CEXT_718661</name>
</gene>
<evidence type="ECO:0000313" key="2">
    <source>
        <dbReference type="Proteomes" id="UP001054945"/>
    </source>
</evidence>
<evidence type="ECO:0000313" key="1">
    <source>
        <dbReference type="EMBL" id="GIY60771.1"/>
    </source>
</evidence>
<dbReference type="Proteomes" id="UP001054945">
    <property type="component" value="Unassembled WGS sequence"/>
</dbReference>
<organism evidence="1 2">
    <name type="scientific">Caerostris extrusa</name>
    <name type="common">Bark spider</name>
    <name type="synonym">Caerostris bankana</name>
    <dbReference type="NCBI Taxonomy" id="172846"/>
    <lineage>
        <taxon>Eukaryota</taxon>
        <taxon>Metazoa</taxon>
        <taxon>Ecdysozoa</taxon>
        <taxon>Arthropoda</taxon>
        <taxon>Chelicerata</taxon>
        <taxon>Arachnida</taxon>
        <taxon>Araneae</taxon>
        <taxon>Araneomorphae</taxon>
        <taxon>Entelegynae</taxon>
        <taxon>Araneoidea</taxon>
        <taxon>Araneidae</taxon>
        <taxon>Caerostris</taxon>
    </lineage>
</organism>
<reference evidence="1 2" key="1">
    <citation type="submission" date="2021-06" db="EMBL/GenBank/DDBJ databases">
        <title>Caerostris extrusa draft genome.</title>
        <authorList>
            <person name="Kono N."/>
            <person name="Arakawa K."/>
        </authorList>
    </citation>
    <scope>NUCLEOTIDE SEQUENCE [LARGE SCALE GENOMIC DNA]</scope>
</reference>
<sequence length="87" mass="10208">MTFLAELKKKKDIECALYAEDLVLWTSGSRRHSDKIMFRINQALEAFYEWSTENLMKKIPAKELLKPISPIHMGSIRKECYDEDIIS</sequence>